<keyword evidence="2" id="KW-1185">Reference proteome</keyword>
<proteinExistence type="predicted"/>
<comment type="caution">
    <text evidence="1">The sequence shown here is derived from an EMBL/GenBank/DDBJ whole genome shotgun (WGS) entry which is preliminary data.</text>
</comment>
<accession>A0ACB7SYT6</accession>
<dbReference type="EMBL" id="CM023482">
    <property type="protein sequence ID" value="KAH6939074.1"/>
    <property type="molecule type" value="Genomic_DNA"/>
</dbReference>
<evidence type="ECO:0000313" key="1">
    <source>
        <dbReference type="EMBL" id="KAH6939074.1"/>
    </source>
</evidence>
<evidence type="ECO:0000313" key="2">
    <source>
        <dbReference type="Proteomes" id="UP000821845"/>
    </source>
</evidence>
<protein>
    <submittedName>
        <fullName evidence="1">Uncharacterized protein</fullName>
    </submittedName>
</protein>
<reference evidence="1" key="1">
    <citation type="submission" date="2020-05" db="EMBL/GenBank/DDBJ databases">
        <title>Large-scale comparative analyses of tick genomes elucidate their genetic diversity and vector capacities.</title>
        <authorList>
            <person name="Jia N."/>
            <person name="Wang J."/>
            <person name="Shi W."/>
            <person name="Du L."/>
            <person name="Sun Y."/>
            <person name="Zhan W."/>
            <person name="Jiang J."/>
            <person name="Wang Q."/>
            <person name="Zhang B."/>
            <person name="Ji P."/>
            <person name="Sakyi L.B."/>
            <person name="Cui X."/>
            <person name="Yuan T."/>
            <person name="Jiang B."/>
            <person name="Yang W."/>
            <person name="Lam T.T.-Y."/>
            <person name="Chang Q."/>
            <person name="Ding S."/>
            <person name="Wang X."/>
            <person name="Zhu J."/>
            <person name="Ruan X."/>
            <person name="Zhao L."/>
            <person name="Wei J."/>
            <person name="Que T."/>
            <person name="Du C."/>
            <person name="Cheng J."/>
            <person name="Dai P."/>
            <person name="Han X."/>
            <person name="Huang E."/>
            <person name="Gao Y."/>
            <person name="Liu J."/>
            <person name="Shao H."/>
            <person name="Ye R."/>
            <person name="Li L."/>
            <person name="Wei W."/>
            <person name="Wang X."/>
            <person name="Wang C."/>
            <person name="Yang T."/>
            <person name="Huo Q."/>
            <person name="Li W."/>
            <person name="Guo W."/>
            <person name="Chen H."/>
            <person name="Zhou L."/>
            <person name="Ni X."/>
            <person name="Tian J."/>
            <person name="Zhou Y."/>
            <person name="Sheng Y."/>
            <person name="Liu T."/>
            <person name="Pan Y."/>
            <person name="Xia L."/>
            <person name="Li J."/>
            <person name="Zhao F."/>
            <person name="Cao W."/>
        </authorList>
    </citation>
    <scope>NUCLEOTIDE SEQUENCE</scope>
    <source>
        <strain evidence="1">Hyas-2018</strain>
    </source>
</reference>
<dbReference type="Proteomes" id="UP000821845">
    <property type="component" value="Chromosome 2"/>
</dbReference>
<gene>
    <name evidence="1" type="ORF">HPB50_015716</name>
</gene>
<sequence>MMRSYTVAKKIEVVQWHRQAGRNVHETSRHFNIDRKRIREWDGKYESLLQQNFGKSKLRRKLSNGAPVFSEELDDALFEFFERERSAGRAVSNRLLAEEALRIARSLQLGNFHASTHYIARWKQRFSISMRQATNDSQKTPDDYAEAARAFRSSVNELRLHHGYTPFNMANMDQTMVRMDCPASRTNNIIGESSVRITNTGCARRGFTVALAACASGHKLPAFVILKEPSGKIPTKAFMKLRVPANVRVTASKNGWMSSDKLQEWLSRVWGPNTDDVRRLLVLDQAPIHKTQAARDALEERETDVAYEQLMVALLESIGDGPMEDPWVKDARGCHANLAALFDWPRDPSTSGSSSSDTDDEDRKSALIRAVGVCSREGCTRPRARNPRTQKLHEYCSLRCQTKHSNRDLHQVRHDVDFSMDLMIALELSRMQMIEDQRRFERGCNSEPPVDDAASAVPADGVLPSSSTPCCSSGDEHLALSPAHSSRSNSSHITVSPSHRAPPTPPTTGAEGQSEPGDVETKNLASNLPDGSHKLEKDLFRPGAKSV</sequence>
<organism evidence="1 2">
    <name type="scientific">Hyalomma asiaticum</name>
    <name type="common">Tick</name>
    <dbReference type="NCBI Taxonomy" id="266040"/>
    <lineage>
        <taxon>Eukaryota</taxon>
        <taxon>Metazoa</taxon>
        <taxon>Ecdysozoa</taxon>
        <taxon>Arthropoda</taxon>
        <taxon>Chelicerata</taxon>
        <taxon>Arachnida</taxon>
        <taxon>Acari</taxon>
        <taxon>Parasitiformes</taxon>
        <taxon>Ixodida</taxon>
        <taxon>Ixodoidea</taxon>
        <taxon>Ixodidae</taxon>
        <taxon>Hyalomminae</taxon>
        <taxon>Hyalomma</taxon>
    </lineage>
</organism>
<name>A0ACB7SYT6_HYAAI</name>